<sequence length="99" mass="11294">MRLPLRTSGGDSRQGRQLLRSQLNSTSGMFYVELPEGAILLHVVDDKEKFPVQFGREVMAGLLNMADRADWRNCKVSKEDELQMVEEFKNGFSEFDPAQ</sequence>
<dbReference type="Pfam" id="PF04676">
    <property type="entry name" value="CwfJ_C_2"/>
    <property type="match status" value="1"/>
</dbReference>
<dbReference type="Proteomes" id="UP001055439">
    <property type="component" value="Chromosome 8"/>
</dbReference>
<reference evidence="2" key="1">
    <citation type="submission" date="2022-05" db="EMBL/GenBank/DDBJ databases">
        <title>The Musa troglodytarum L. genome provides insights into the mechanism of non-climacteric behaviour and enrichment of carotenoids.</title>
        <authorList>
            <person name="Wang J."/>
        </authorList>
    </citation>
    <scope>NUCLEOTIDE SEQUENCE</scope>
    <source>
        <tissue evidence="2">Leaf</tissue>
    </source>
</reference>
<dbReference type="EMBL" id="CP097510">
    <property type="protein sequence ID" value="URE35277.1"/>
    <property type="molecule type" value="Genomic_DNA"/>
</dbReference>
<dbReference type="PANTHER" id="PTHR12072:SF4">
    <property type="entry name" value="CWF19-LIKE PROTEIN 1"/>
    <property type="match status" value="1"/>
</dbReference>
<dbReference type="EMBL" id="CP097510">
    <property type="protein sequence ID" value="URE35276.1"/>
    <property type="molecule type" value="Genomic_DNA"/>
</dbReference>
<proteinExistence type="predicted"/>
<gene>
    <name evidence="2" type="ORF">MUK42_17583</name>
</gene>
<dbReference type="PANTHER" id="PTHR12072">
    <property type="entry name" value="CWF19, CELL CYCLE CONTROL PROTEIN"/>
    <property type="match status" value="1"/>
</dbReference>
<dbReference type="GO" id="GO:0000398">
    <property type="term" value="P:mRNA splicing, via spliceosome"/>
    <property type="evidence" value="ECO:0007669"/>
    <property type="project" value="TreeGrafter"/>
</dbReference>
<dbReference type="OrthoDB" id="444325at2759"/>
<dbReference type="AlphaFoldDB" id="A0A9E7HSL3"/>
<evidence type="ECO:0000259" key="1">
    <source>
        <dbReference type="Pfam" id="PF04676"/>
    </source>
</evidence>
<evidence type="ECO:0000313" key="2">
    <source>
        <dbReference type="EMBL" id="URE35277.1"/>
    </source>
</evidence>
<accession>A0A9E7HSL3</accession>
<dbReference type="InterPro" id="IPR006767">
    <property type="entry name" value="Cwf19-like_C_dom-2"/>
</dbReference>
<dbReference type="InterPro" id="IPR040194">
    <property type="entry name" value="Cwf19-like"/>
</dbReference>
<name>A0A9E7HSL3_9LILI</name>
<organism evidence="2 3">
    <name type="scientific">Musa troglodytarum</name>
    <name type="common">fe'i banana</name>
    <dbReference type="NCBI Taxonomy" id="320322"/>
    <lineage>
        <taxon>Eukaryota</taxon>
        <taxon>Viridiplantae</taxon>
        <taxon>Streptophyta</taxon>
        <taxon>Embryophyta</taxon>
        <taxon>Tracheophyta</taxon>
        <taxon>Spermatophyta</taxon>
        <taxon>Magnoliopsida</taxon>
        <taxon>Liliopsida</taxon>
        <taxon>Zingiberales</taxon>
        <taxon>Musaceae</taxon>
        <taxon>Musa</taxon>
    </lineage>
</organism>
<evidence type="ECO:0000313" key="3">
    <source>
        <dbReference type="Proteomes" id="UP001055439"/>
    </source>
</evidence>
<feature type="domain" description="Cwf19-like protein C-terminal" evidence="1">
    <location>
        <begin position="17"/>
        <end position="96"/>
    </location>
</feature>
<protein>
    <submittedName>
        <fullName evidence="2">Zinc finger CCCH domain-containing protein</fullName>
    </submittedName>
</protein>
<dbReference type="GO" id="GO:0071014">
    <property type="term" value="C:post-mRNA release spliceosomal complex"/>
    <property type="evidence" value="ECO:0007669"/>
    <property type="project" value="TreeGrafter"/>
</dbReference>
<dbReference type="GO" id="GO:0061632">
    <property type="term" value="F:RNA lariat debranching enzyme activator activity"/>
    <property type="evidence" value="ECO:0007669"/>
    <property type="project" value="TreeGrafter"/>
</dbReference>
<keyword evidence="3" id="KW-1185">Reference proteome</keyword>
<dbReference type="EMBL" id="CP097510">
    <property type="protein sequence ID" value="URE35278.1"/>
    <property type="molecule type" value="Genomic_DNA"/>
</dbReference>